<dbReference type="Proteomes" id="UP000813461">
    <property type="component" value="Unassembled WGS sequence"/>
</dbReference>
<comment type="similarity">
    <text evidence="1">Belongs to the NmrA-type oxidoreductase family.</text>
</comment>
<dbReference type="InterPro" id="IPR036291">
    <property type="entry name" value="NAD(P)-bd_dom_sf"/>
</dbReference>
<name>A0A8K0RL11_9PLEO</name>
<dbReference type="Pfam" id="PF05368">
    <property type="entry name" value="NmrA"/>
    <property type="match status" value="1"/>
</dbReference>
<dbReference type="EMBL" id="JAGMVJ010000001">
    <property type="protein sequence ID" value="KAH7095772.1"/>
    <property type="molecule type" value="Genomic_DNA"/>
</dbReference>
<gene>
    <name evidence="4" type="ORF">FB567DRAFT_587070</name>
</gene>
<reference evidence="4" key="1">
    <citation type="journal article" date="2021" name="Nat. Commun.">
        <title>Genetic determinants of endophytism in the Arabidopsis root mycobiome.</title>
        <authorList>
            <person name="Mesny F."/>
            <person name="Miyauchi S."/>
            <person name="Thiergart T."/>
            <person name="Pickel B."/>
            <person name="Atanasova L."/>
            <person name="Karlsson M."/>
            <person name="Huettel B."/>
            <person name="Barry K.W."/>
            <person name="Haridas S."/>
            <person name="Chen C."/>
            <person name="Bauer D."/>
            <person name="Andreopoulos W."/>
            <person name="Pangilinan J."/>
            <person name="LaButti K."/>
            <person name="Riley R."/>
            <person name="Lipzen A."/>
            <person name="Clum A."/>
            <person name="Drula E."/>
            <person name="Henrissat B."/>
            <person name="Kohler A."/>
            <person name="Grigoriev I.V."/>
            <person name="Martin F.M."/>
            <person name="Hacquard S."/>
        </authorList>
    </citation>
    <scope>NUCLEOTIDE SEQUENCE</scope>
    <source>
        <strain evidence="4">MPI-SDFR-AT-0120</strain>
    </source>
</reference>
<dbReference type="InterPro" id="IPR008030">
    <property type="entry name" value="NmrA-like"/>
</dbReference>
<keyword evidence="5" id="KW-1185">Reference proteome</keyword>
<sequence>MAKTVLVVPGTGEQGRAVTKELLQQGHTVRILARNPSSATAEAARAAGALVHEADLSSVDTLAAALDGVDALFFSLPADHNEVAYASHVLEAAKAKNVQHLVYSSVARTGDHANFPGWNDDYPLAWYWKNKHEIEEMARAAGFPYLTILRPAFFYSNFNRPVADWMFPGLADKHELYVAFTPDTKLDFIDVQDIAAVAEAAIRSPSDFSGKELSLATESLTTAQMAEKLSIISGEKITARYMSDEEIKSQEQQGNLIIASQVWIRDVGYAVGADTVYPLIGRSTPMLEALNKEKLGW</sequence>
<accession>A0A8K0RL11</accession>
<organism evidence="4 5">
    <name type="scientific">Paraphoma chrysanthemicola</name>
    <dbReference type="NCBI Taxonomy" id="798071"/>
    <lineage>
        <taxon>Eukaryota</taxon>
        <taxon>Fungi</taxon>
        <taxon>Dikarya</taxon>
        <taxon>Ascomycota</taxon>
        <taxon>Pezizomycotina</taxon>
        <taxon>Dothideomycetes</taxon>
        <taxon>Pleosporomycetidae</taxon>
        <taxon>Pleosporales</taxon>
        <taxon>Pleosporineae</taxon>
        <taxon>Phaeosphaeriaceae</taxon>
        <taxon>Paraphoma</taxon>
    </lineage>
</organism>
<dbReference type="OrthoDB" id="419598at2759"/>
<dbReference type="GO" id="GO:0005634">
    <property type="term" value="C:nucleus"/>
    <property type="evidence" value="ECO:0007669"/>
    <property type="project" value="TreeGrafter"/>
</dbReference>
<dbReference type="PANTHER" id="PTHR42748:SF7">
    <property type="entry name" value="NMRA LIKE REDOX SENSOR 1-RELATED"/>
    <property type="match status" value="1"/>
</dbReference>
<dbReference type="AlphaFoldDB" id="A0A8K0RL11"/>
<comment type="caution">
    <text evidence="4">The sequence shown here is derived from an EMBL/GenBank/DDBJ whole genome shotgun (WGS) entry which is preliminary data.</text>
</comment>
<proteinExistence type="inferred from homology"/>
<dbReference type="SUPFAM" id="SSF51735">
    <property type="entry name" value="NAD(P)-binding Rossmann-fold domains"/>
    <property type="match status" value="1"/>
</dbReference>
<protein>
    <recommendedName>
        <fullName evidence="3">NmrA-like domain-containing protein</fullName>
    </recommendedName>
</protein>
<dbReference type="InterPro" id="IPR051164">
    <property type="entry name" value="NmrA-like_oxidored"/>
</dbReference>
<evidence type="ECO:0000313" key="5">
    <source>
        <dbReference type="Proteomes" id="UP000813461"/>
    </source>
</evidence>
<evidence type="ECO:0000256" key="1">
    <source>
        <dbReference type="ARBA" id="ARBA00006328"/>
    </source>
</evidence>
<feature type="domain" description="NmrA-like" evidence="3">
    <location>
        <begin position="2"/>
        <end position="269"/>
    </location>
</feature>
<keyword evidence="2" id="KW-0521">NADP</keyword>
<evidence type="ECO:0000259" key="3">
    <source>
        <dbReference type="Pfam" id="PF05368"/>
    </source>
</evidence>
<evidence type="ECO:0000256" key="2">
    <source>
        <dbReference type="ARBA" id="ARBA00022857"/>
    </source>
</evidence>
<dbReference type="Gene3D" id="3.40.50.720">
    <property type="entry name" value="NAD(P)-binding Rossmann-like Domain"/>
    <property type="match status" value="1"/>
</dbReference>
<dbReference type="PANTHER" id="PTHR42748">
    <property type="entry name" value="NITROGEN METABOLITE REPRESSION PROTEIN NMRA FAMILY MEMBER"/>
    <property type="match status" value="1"/>
</dbReference>
<evidence type="ECO:0000313" key="4">
    <source>
        <dbReference type="EMBL" id="KAH7095772.1"/>
    </source>
</evidence>